<dbReference type="SUPFAM" id="SSF56112">
    <property type="entry name" value="Protein kinase-like (PK-like)"/>
    <property type="match status" value="1"/>
</dbReference>
<dbReference type="STRING" id="1108050.A0A0B7G4A6"/>
<feature type="region of interest" description="Disordered" evidence="1">
    <location>
        <begin position="87"/>
        <end position="111"/>
    </location>
</feature>
<dbReference type="Pfam" id="PF07714">
    <property type="entry name" value="PK_Tyr_Ser-Thr"/>
    <property type="match status" value="1"/>
</dbReference>
<accession>A0A0B7G4A6</accession>
<dbReference type="PROSITE" id="PS50011">
    <property type="entry name" value="PROTEIN_KINASE_DOM"/>
    <property type="match status" value="1"/>
</dbReference>
<proteinExistence type="predicted"/>
<feature type="region of interest" description="Disordered" evidence="1">
    <location>
        <begin position="1"/>
        <end position="29"/>
    </location>
</feature>
<protein>
    <submittedName>
        <fullName evidence="3">Serine/threonine-protein kinase dst2</fullName>
    </submittedName>
</protein>
<evidence type="ECO:0000313" key="3">
    <source>
        <dbReference type="EMBL" id="CEL63292.1"/>
    </source>
</evidence>
<feature type="domain" description="Protein kinase" evidence="2">
    <location>
        <begin position="156"/>
        <end position="423"/>
    </location>
</feature>
<dbReference type="InterPro" id="IPR051681">
    <property type="entry name" value="Ser/Thr_Kinases-Pseudokinases"/>
</dbReference>
<dbReference type="PROSITE" id="PS00108">
    <property type="entry name" value="PROTEIN_KINASE_ST"/>
    <property type="match status" value="1"/>
</dbReference>
<keyword evidence="3" id="KW-0808">Transferase</keyword>
<dbReference type="InterPro" id="IPR008271">
    <property type="entry name" value="Ser/Thr_kinase_AS"/>
</dbReference>
<organism evidence="3 4">
    <name type="scientific">Thanatephorus cucumeris (strain AG1-IB / isolate 7/3/14)</name>
    <name type="common">Lettuce bottom rot fungus</name>
    <name type="synonym">Rhizoctonia solani</name>
    <dbReference type="NCBI Taxonomy" id="1108050"/>
    <lineage>
        <taxon>Eukaryota</taxon>
        <taxon>Fungi</taxon>
        <taxon>Dikarya</taxon>
        <taxon>Basidiomycota</taxon>
        <taxon>Agaricomycotina</taxon>
        <taxon>Agaricomycetes</taxon>
        <taxon>Cantharellales</taxon>
        <taxon>Ceratobasidiaceae</taxon>
        <taxon>Rhizoctonia</taxon>
        <taxon>Rhizoctonia solani AG-1</taxon>
    </lineage>
</organism>
<dbReference type="PANTHER" id="PTHR44329">
    <property type="entry name" value="SERINE/THREONINE-PROTEIN KINASE TNNI3K-RELATED"/>
    <property type="match status" value="1"/>
</dbReference>
<dbReference type="Gene3D" id="1.10.510.10">
    <property type="entry name" value="Transferase(Phosphotransferase) domain 1"/>
    <property type="match status" value="1"/>
</dbReference>
<gene>
    <name evidence="3" type="ORF">RSOLAG1IB_05335</name>
</gene>
<dbReference type="Proteomes" id="UP000059188">
    <property type="component" value="Unassembled WGS sequence"/>
</dbReference>
<reference evidence="3 4" key="1">
    <citation type="submission" date="2014-11" db="EMBL/GenBank/DDBJ databases">
        <authorList>
            <person name="Wibberg Daniel"/>
        </authorList>
    </citation>
    <scope>NUCLEOTIDE SEQUENCE [LARGE SCALE GENOMIC DNA]</scope>
    <source>
        <strain evidence="3">Rhizoctonia solani AG1-IB 7/3/14</strain>
    </source>
</reference>
<name>A0A0B7G4A6_THACB</name>
<dbReference type="GO" id="GO:0005524">
    <property type="term" value="F:ATP binding"/>
    <property type="evidence" value="ECO:0007669"/>
    <property type="project" value="InterPro"/>
</dbReference>
<dbReference type="PANTHER" id="PTHR44329:SF214">
    <property type="entry name" value="PROTEIN KINASE DOMAIN-CONTAINING PROTEIN"/>
    <property type="match status" value="1"/>
</dbReference>
<evidence type="ECO:0000256" key="1">
    <source>
        <dbReference type="SAM" id="MobiDB-lite"/>
    </source>
</evidence>
<evidence type="ECO:0000313" key="4">
    <source>
        <dbReference type="Proteomes" id="UP000059188"/>
    </source>
</evidence>
<dbReference type="GO" id="GO:0004674">
    <property type="term" value="F:protein serine/threonine kinase activity"/>
    <property type="evidence" value="ECO:0007669"/>
    <property type="project" value="TreeGrafter"/>
</dbReference>
<dbReference type="InterPro" id="IPR000719">
    <property type="entry name" value="Prot_kinase_dom"/>
</dbReference>
<dbReference type="SMART" id="SM00220">
    <property type="entry name" value="S_TKc"/>
    <property type="match status" value="1"/>
</dbReference>
<dbReference type="InterPro" id="IPR001245">
    <property type="entry name" value="Ser-Thr/Tyr_kinase_cat_dom"/>
</dbReference>
<dbReference type="AlphaFoldDB" id="A0A0B7G4A6"/>
<sequence length="423" mass="46174">MSNIIRLGFNTRKDAKRVEQNERVDEPPAIFVPTAPQRLSDYTEPPTSTASDDIDIDEHSFAGTVDSIQKSLTASGPVVAIEAEPPAEISPASATSSKNTTHITPFPNAEGLERDVGEKIVAGTGSISREMSVSEVISLLVEHGCQDVTDTLQIPTFEEHPVSHGGFGDVFSGNLSDGSRVAVKALRISAESLVGSPAHLRQAARELHIWSKCSHPNVIPLFGLTVFRGRIGMVSPWMSNGSLSSYLATNRGANRHQLCMEICEGLSYLHEIGIVHGDLKGANVLVSGEGTPVLIDFGNSTLREQTLKFTQPRSNTGLTARWSALELLKGISTHTEASDVYALGMTVYEVIADMLPYEEIHPNNIWHFIVIEQRLPQRPKALPIGQKYGEEMWNLLVSCWSPDPNGRPQARKVTVKMRELALL</sequence>
<keyword evidence="4" id="KW-1185">Reference proteome</keyword>
<keyword evidence="3" id="KW-0418">Kinase</keyword>
<dbReference type="EMBL" id="LN679107">
    <property type="protein sequence ID" value="CEL63292.1"/>
    <property type="molecule type" value="Genomic_DNA"/>
</dbReference>
<dbReference type="OrthoDB" id="4062651at2759"/>
<feature type="compositionally biased region" description="Basic and acidic residues" evidence="1">
    <location>
        <begin position="11"/>
        <end position="26"/>
    </location>
</feature>
<evidence type="ECO:0000259" key="2">
    <source>
        <dbReference type="PROSITE" id="PS50011"/>
    </source>
</evidence>
<dbReference type="InterPro" id="IPR011009">
    <property type="entry name" value="Kinase-like_dom_sf"/>
</dbReference>